<dbReference type="AlphaFoldDB" id="A0AAV5KXK0"/>
<comment type="caution">
    <text evidence="2">The sequence shown here is derived from an EMBL/GenBank/DDBJ whole genome shotgun (WGS) entry which is preliminary data.</text>
</comment>
<reference evidence="2 3" key="1">
    <citation type="journal article" date="2021" name="Commun. Biol.">
        <title>The genome of Shorea leprosula (Dipterocarpaceae) highlights the ecological relevance of drought in aseasonal tropical rainforests.</title>
        <authorList>
            <person name="Ng K.K.S."/>
            <person name="Kobayashi M.J."/>
            <person name="Fawcett J.A."/>
            <person name="Hatakeyama M."/>
            <person name="Paape T."/>
            <person name="Ng C.H."/>
            <person name="Ang C.C."/>
            <person name="Tnah L.H."/>
            <person name="Lee C.T."/>
            <person name="Nishiyama T."/>
            <person name="Sese J."/>
            <person name="O'Brien M.J."/>
            <person name="Copetti D."/>
            <person name="Mohd Noor M.I."/>
            <person name="Ong R.C."/>
            <person name="Putra M."/>
            <person name="Sireger I.Z."/>
            <person name="Indrioko S."/>
            <person name="Kosugi Y."/>
            <person name="Izuno A."/>
            <person name="Isagi Y."/>
            <person name="Lee S.L."/>
            <person name="Shimizu K.K."/>
        </authorList>
    </citation>
    <scope>NUCLEOTIDE SEQUENCE [LARGE SCALE GENOMIC DNA]</scope>
    <source>
        <strain evidence="2">214</strain>
    </source>
</reference>
<organism evidence="2 3">
    <name type="scientific">Rubroshorea leprosula</name>
    <dbReference type="NCBI Taxonomy" id="152421"/>
    <lineage>
        <taxon>Eukaryota</taxon>
        <taxon>Viridiplantae</taxon>
        <taxon>Streptophyta</taxon>
        <taxon>Embryophyta</taxon>
        <taxon>Tracheophyta</taxon>
        <taxon>Spermatophyta</taxon>
        <taxon>Magnoliopsida</taxon>
        <taxon>eudicotyledons</taxon>
        <taxon>Gunneridae</taxon>
        <taxon>Pentapetalae</taxon>
        <taxon>rosids</taxon>
        <taxon>malvids</taxon>
        <taxon>Malvales</taxon>
        <taxon>Dipterocarpaceae</taxon>
        <taxon>Rubroshorea</taxon>
    </lineage>
</organism>
<evidence type="ECO:0000313" key="3">
    <source>
        <dbReference type="Proteomes" id="UP001054252"/>
    </source>
</evidence>
<proteinExistence type="predicted"/>
<gene>
    <name evidence="2" type="ORF">SLEP1_g38600</name>
</gene>
<keyword evidence="3" id="KW-1185">Reference proteome</keyword>
<protein>
    <submittedName>
        <fullName evidence="2">Uncharacterized protein</fullName>
    </submittedName>
</protein>
<name>A0AAV5KXK0_9ROSI</name>
<evidence type="ECO:0000313" key="2">
    <source>
        <dbReference type="EMBL" id="GKV29695.1"/>
    </source>
</evidence>
<feature type="region of interest" description="Disordered" evidence="1">
    <location>
        <begin position="1"/>
        <end position="45"/>
    </location>
</feature>
<accession>A0AAV5KXK0</accession>
<evidence type="ECO:0000256" key="1">
    <source>
        <dbReference type="SAM" id="MobiDB-lite"/>
    </source>
</evidence>
<sequence length="45" mass="5100">MTIRIKQGEISGKKQIEIRREGSQPRDQAPFFSLTALPKNSSVQK</sequence>
<dbReference type="EMBL" id="BPVZ01000084">
    <property type="protein sequence ID" value="GKV29695.1"/>
    <property type="molecule type" value="Genomic_DNA"/>
</dbReference>
<dbReference type="Proteomes" id="UP001054252">
    <property type="component" value="Unassembled WGS sequence"/>
</dbReference>
<feature type="compositionally biased region" description="Basic and acidic residues" evidence="1">
    <location>
        <begin position="11"/>
        <end position="24"/>
    </location>
</feature>